<comment type="caution">
    <text evidence="1">The sequence shown here is derived from an EMBL/GenBank/DDBJ whole genome shotgun (WGS) entry which is preliminary data.</text>
</comment>
<name>A0A5B7D6S5_PORTR</name>
<dbReference type="AlphaFoldDB" id="A0A5B7D6S5"/>
<dbReference type="EMBL" id="VSRR010000545">
    <property type="protein sequence ID" value="MPC16886.1"/>
    <property type="molecule type" value="Genomic_DNA"/>
</dbReference>
<sequence>MFAAPRVGHLADQCRSALNMHLHNTARVREHLYPADLLRHTLPEAAGARWPRPRTVCWVCRSLSSSQLRGFFGHTNDPRQLSSDFFHGLNNSALPGVVASLAGVVGATLTETPAIAEQGGEGLPLPSEPSTVPSNIAQSWGKSWCTSAPAGGRPAPPTS</sequence>
<organism evidence="1 2">
    <name type="scientific">Portunus trituberculatus</name>
    <name type="common">Swimming crab</name>
    <name type="synonym">Neptunus trituberculatus</name>
    <dbReference type="NCBI Taxonomy" id="210409"/>
    <lineage>
        <taxon>Eukaryota</taxon>
        <taxon>Metazoa</taxon>
        <taxon>Ecdysozoa</taxon>
        <taxon>Arthropoda</taxon>
        <taxon>Crustacea</taxon>
        <taxon>Multicrustacea</taxon>
        <taxon>Malacostraca</taxon>
        <taxon>Eumalacostraca</taxon>
        <taxon>Eucarida</taxon>
        <taxon>Decapoda</taxon>
        <taxon>Pleocyemata</taxon>
        <taxon>Brachyura</taxon>
        <taxon>Eubrachyura</taxon>
        <taxon>Portunoidea</taxon>
        <taxon>Portunidae</taxon>
        <taxon>Portuninae</taxon>
        <taxon>Portunus</taxon>
    </lineage>
</organism>
<keyword evidence="2" id="KW-1185">Reference proteome</keyword>
<evidence type="ECO:0000313" key="2">
    <source>
        <dbReference type="Proteomes" id="UP000324222"/>
    </source>
</evidence>
<reference evidence="1 2" key="1">
    <citation type="submission" date="2019-05" db="EMBL/GenBank/DDBJ databases">
        <title>Another draft genome of Portunus trituberculatus and its Hox gene families provides insights of decapod evolution.</title>
        <authorList>
            <person name="Jeong J.-H."/>
            <person name="Song I."/>
            <person name="Kim S."/>
            <person name="Choi T."/>
            <person name="Kim D."/>
            <person name="Ryu S."/>
            <person name="Kim W."/>
        </authorList>
    </citation>
    <scope>NUCLEOTIDE SEQUENCE [LARGE SCALE GENOMIC DNA]</scope>
    <source>
        <tissue evidence="1">Muscle</tissue>
    </source>
</reference>
<gene>
    <name evidence="1" type="ORF">E2C01_009724</name>
</gene>
<protein>
    <submittedName>
        <fullName evidence="1">Uncharacterized protein</fullName>
    </submittedName>
</protein>
<evidence type="ECO:0000313" key="1">
    <source>
        <dbReference type="EMBL" id="MPC16886.1"/>
    </source>
</evidence>
<accession>A0A5B7D6S5</accession>
<proteinExistence type="predicted"/>
<dbReference type="Proteomes" id="UP000324222">
    <property type="component" value="Unassembled WGS sequence"/>
</dbReference>